<reference evidence="6" key="1">
    <citation type="submission" date="2025-08" db="UniProtKB">
        <authorList>
            <consortium name="RefSeq"/>
        </authorList>
    </citation>
    <scope>IDENTIFICATION</scope>
</reference>
<evidence type="ECO:0000259" key="4">
    <source>
        <dbReference type="PROSITE" id="PS50222"/>
    </source>
</evidence>
<organism evidence="5 6">
    <name type="scientific">Acanthaster planci</name>
    <name type="common">Crown-of-thorns starfish</name>
    <dbReference type="NCBI Taxonomy" id="133434"/>
    <lineage>
        <taxon>Eukaryota</taxon>
        <taxon>Metazoa</taxon>
        <taxon>Echinodermata</taxon>
        <taxon>Eleutherozoa</taxon>
        <taxon>Asterozoa</taxon>
        <taxon>Asteroidea</taxon>
        <taxon>Valvatacea</taxon>
        <taxon>Valvatida</taxon>
        <taxon>Acanthasteridae</taxon>
        <taxon>Acanthaster</taxon>
    </lineage>
</organism>
<feature type="domain" description="EF-hand" evidence="4">
    <location>
        <begin position="51"/>
        <end position="86"/>
    </location>
</feature>
<proteinExistence type="predicted"/>
<dbReference type="AlphaFoldDB" id="A0A8B7Z7Y7"/>
<evidence type="ECO:0000256" key="2">
    <source>
        <dbReference type="ARBA" id="ARBA00022737"/>
    </source>
</evidence>
<dbReference type="InterPro" id="IPR018247">
    <property type="entry name" value="EF_Hand_1_Ca_BS"/>
</dbReference>
<evidence type="ECO:0000313" key="6">
    <source>
        <dbReference type="RefSeq" id="XP_022101774.1"/>
    </source>
</evidence>
<evidence type="ECO:0000313" key="5">
    <source>
        <dbReference type="Proteomes" id="UP000694845"/>
    </source>
</evidence>
<dbReference type="InterPro" id="IPR011992">
    <property type="entry name" value="EF-hand-dom_pair"/>
</dbReference>
<accession>A0A8B7Z7Y7</accession>
<dbReference type="Proteomes" id="UP000694845">
    <property type="component" value="Unplaced"/>
</dbReference>
<dbReference type="KEGG" id="aplc:110985222"/>
<dbReference type="InterPro" id="IPR002048">
    <property type="entry name" value="EF_hand_dom"/>
</dbReference>
<dbReference type="PANTHER" id="PTHR34524:SF6">
    <property type="entry name" value="CALCYPHOSINE LIKE"/>
    <property type="match status" value="1"/>
</dbReference>
<dbReference type="PROSITE" id="PS50222">
    <property type="entry name" value="EF_HAND_2"/>
    <property type="match status" value="2"/>
</dbReference>
<dbReference type="RefSeq" id="XP_022101774.1">
    <property type="nucleotide sequence ID" value="XM_022246082.1"/>
</dbReference>
<evidence type="ECO:0000256" key="3">
    <source>
        <dbReference type="ARBA" id="ARBA00022837"/>
    </source>
</evidence>
<dbReference type="OrthoDB" id="444540at2759"/>
<dbReference type="Pfam" id="PF13499">
    <property type="entry name" value="EF-hand_7"/>
    <property type="match status" value="1"/>
</dbReference>
<keyword evidence="3" id="KW-0106">Calcium</keyword>
<dbReference type="GeneID" id="110985222"/>
<evidence type="ECO:0000256" key="1">
    <source>
        <dbReference type="ARBA" id="ARBA00022723"/>
    </source>
</evidence>
<dbReference type="GO" id="GO:0005509">
    <property type="term" value="F:calcium ion binding"/>
    <property type="evidence" value="ECO:0007669"/>
    <property type="project" value="InterPro"/>
</dbReference>
<dbReference type="PANTHER" id="PTHR34524">
    <property type="entry name" value="CALCYPHOSIN"/>
    <property type="match status" value="1"/>
</dbReference>
<dbReference type="SUPFAM" id="SSF47473">
    <property type="entry name" value="EF-hand"/>
    <property type="match status" value="1"/>
</dbReference>
<keyword evidence="5" id="KW-1185">Reference proteome</keyword>
<protein>
    <submittedName>
        <fullName evidence="6">Calcyphosin-like</fullName>
    </submittedName>
</protein>
<feature type="domain" description="EF-hand" evidence="4">
    <location>
        <begin position="15"/>
        <end position="50"/>
    </location>
</feature>
<dbReference type="SMART" id="SM00054">
    <property type="entry name" value="EFh"/>
    <property type="match status" value="3"/>
</dbReference>
<dbReference type="Gene3D" id="1.10.238.10">
    <property type="entry name" value="EF-hand"/>
    <property type="match status" value="2"/>
</dbReference>
<name>A0A8B7Z7Y7_ACAPL</name>
<gene>
    <name evidence="6" type="primary">LOC110985222</name>
</gene>
<keyword evidence="1" id="KW-0479">Metal-binding</keyword>
<keyword evidence="2" id="KW-0677">Repeat</keyword>
<sequence length="150" mass="16795">MKAGMRAIGLSADSVSDAELEEVFKTLDKDGSGSLNLNEFMNALTPSLSTKRKEILSAVFRKVEKTGDGAITANDLTRFYIAKHHPAVVAGRKTEEDIKTEFLNNFEVDKVTRDGKVTLEEFERYYAEISQGCDSDEKFATLVKNTWDLY</sequence>
<dbReference type="PROSITE" id="PS00018">
    <property type="entry name" value="EF_HAND_1"/>
    <property type="match status" value="1"/>
</dbReference>
<dbReference type="InterPro" id="IPR051581">
    <property type="entry name" value="Ca-bind"/>
</dbReference>